<evidence type="ECO:0008006" key="3">
    <source>
        <dbReference type="Google" id="ProtNLM"/>
    </source>
</evidence>
<evidence type="ECO:0000313" key="1">
    <source>
        <dbReference type="EMBL" id="GAA5030799.1"/>
    </source>
</evidence>
<dbReference type="EMBL" id="BAABIW010000018">
    <property type="protein sequence ID" value="GAA5030799.1"/>
    <property type="molecule type" value="Genomic_DNA"/>
</dbReference>
<keyword evidence="2" id="KW-1185">Reference proteome</keyword>
<dbReference type="Proteomes" id="UP001500427">
    <property type="component" value="Unassembled WGS sequence"/>
</dbReference>
<reference evidence="2" key="1">
    <citation type="journal article" date="2019" name="Int. J. Syst. Evol. Microbiol.">
        <title>The Global Catalogue of Microorganisms (GCM) 10K type strain sequencing project: providing services to taxonomists for standard genome sequencing and annotation.</title>
        <authorList>
            <consortium name="The Broad Institute Genomics Platform"/>
            <consortium name="The Broad Institute Genome Sequencing Center for Infectious Disease"/>
            <person name="Wu L."/>
            <person name="Ma J."/>
        </authorList>
    </citation>
    <scope>NUCLEOTIDE SEQUENCE [LARGE SCALE GENOMIC DNA]</scope>
    <source>
        <strain evidence="2">JCM 17687</strain>
    </source>
</reference>
<dbReference type="InterPro" id="IPR021202">
    <property type="entry name" value="Rv3654c-like"/>
</dbReference>
<accession>A0ABP9JFX9</accession>
<sequence>MLAVAVVAVVMVLGTGCLVIASAVLASGRARLAADVAALAGAGAARDGADAGRACALARQVARTNDATLSTCSLEGERLDVVVTVQPVWWPAVAVARSRAGPRS</sequence>
<gene>
    <name evidence="1" type="ORF">GCM10023258_28370</name>
</gene>
<protein>
    <recommendedName>
        <fullName evidence="3">Secretion/DNA translocation related TadE-like protein</fullName>
    </recommendedName>
</protein>
<name>A0ABP9JFX9_9MICO</name>
<proteinExistence type="predicted"/>
<comment type="caution">
    <text evidence="1">The sequence shown here is derived from an EMBL/GenBank/DDBJ whole genome shotgun (WGS) entry which is preliminary data.</text>
</comment>
<evidence type="ECO:0000313" key="2">
    <source>
        <dbReference type="Proteomes" id="UP001500427"/>
    </source>
</evidence>
<organism evidence="1 2">
    <name type="scientific">Terrabacter aeriphilus</name>
    <dbReference type="NCBI Taxonomy" id="515662"/>
    <lineage>
        <taxon>Bacteria</taxon>
        <taxon>Bacillati</taxon>
        <taxon>Actinomycetota</taxon>
        <taxon>Actinomycetes</taxon>
        <taxon>Micrococcales</taxon>
        <taxon>Intrasporangiaceae</taxon>
        <taxon>Terrabacter</taxon>
    </lineage>
</organism>
<dbReference type="NCBIfam" id="TIGR03816">
    <property type="entry name" value="tadE_like_DECH"/>
    <property type="match status" value="1"/>
</dbReference>